<dbReference type="EMBL" id="CP019290">
    <property type="protein sequence ID" value="AXX60173.1"/>
    <property type="molecule type" value="Genomic_DNA"/>
</dbReference>
<accession>A0AAN1UCD1</accession>
<dbReference type="AlphaFoldDB" id="A0AAN1UCD1"/>
<dbReference type="Proteomes" id="UP000263418">
    <property type="component" value="Chromosome 1"/>
</dbReference>
<protein>
    <submittedName>
        <fullName evidence="1">Uncharacterized protein</fullName>
    </submittedName>
</protein>
<proteinExistence type="predicted"/>
<gene>
    <name evidence="1" type="ORF">FORC53_1834</name>
</gene>
<organism evidence="1 2">
    <name type="scientific">Vibrio vulnificus</name>
    <dbReference type="NCBI Taxonomy" id="672"/>
    <lineage>
        <taxon>Bacteria</taxon>
        <taxon>Pseudomonadati</taxon>
        <taxon>Pseudomonadota</taxon>
        <taxon>Gammaproteobacteria</taxon>
        <taxon>Vibrionales</taxon>
        <taxon>Vibrionaceae</taxon>
        <taxon>Vibrio</taxon>
    </lineage>
</organism>
<reference evidence="1 2" key="1">
    <citation type="submission" date="2017-01" db="EMBL/GenBank/DDBJ databases">
        <title>Complete Genome Sequence of Vibrio vulnificus FORC_053.</title>
        <authorList>
            <consortium name="Food-borne Pathogen Omics Research Center"/>
            <person name="Chung H.Y."/>
            <person name="Na E.J."/>
            <person name="Song J.S."/>
            <person name="Kim H."/>
            <person name="Lee J.-H."/>
            <person name="Ryu S."/>
            <person name="Choi S.H."/>
        </authorList>
    </citation>
    <scope>NUCLEOTIDE SEQUENCE [LARGE SCALE GENOMIC DNA]</scope>
    <source>
        <strain evidence="1 2">FORC_053</strain>
    </source>
</reference>
<sequence length="62" mass="7562">MVQWKVVCDLIFSIISIMTQREWINETAIENLSHIDFSNLINLRQICCNEERHEYNSRYLMR</sequence>
<evidence type="ECO:0000313" key="1">
    <source>
        <dbReference type="EMBL" id="AXX60173.1"/>
    </source>
</evidence>
<evidence type="ECO:0000313" key="2">
    <source>
        <dbReference type="Proteomes" id="UP000263418"/>
    </source>
</evidence>
<name>A0AAN1UCD1_VIBVL</name>